<feature type="signal peptide" evidence="2">
    <location>
        <begin position="1"/>
        <end position="17"/>
    </location>
</feature>
<sequence>MKLVFLGVVLAVLTAAAAPRSSPLEDIGRALHRVSKFLARIPAKRVCQGYMCAYSHSSSSASKEAVHKVLMHYLYHCALNKDCSQGKRRRRSSEPVARNTMTLRKLTQYKTPSG</sequence>
<dbReference type="Proteomes" id="UP001283361">
    <property type="component" value="Unassembled WGS sequence"/>
</dbReference>
<dbReference type="EMBL" id="JAWDGP010001723">
    <property type="protein sequence ID" value="KAK3788863.1"/>
    <property type="molecule type" value="Genomic_DNA"/>
</dbReference>
<evidence type="ECO:0000256" key="1">
    <source>
        <dbReference type="SAM" id="MobiDB-lite"/>
    </source>
</evidence>
<gene>
    <name evidence="3" type="ORF">RRG08_019251</name>
</gene>
<organism evidence="3 4">
    <name type="scientific">Elysia crispata</name>
    <name type="common">lettuce slug</name>
    <dbReference type="NCBI Taxonomy" id="231223"/>
    <lineage>
        <taxon>Eukaryota</taxon>
        <taxon>Metazoa</taxon>
        <taxon>Spiralia</taxon>
        <taxon>Lophotrochozoa</taxon>
        <taxon>Mollusca</taxon>
        <taxon>Gastropoda</taxon>
        <taxon>Heterobranchia</taxon>
        <taxon>Euthyneura</taxon>
        <taxon>Panpulmonata</taxon>
        <taxon>Sacoglossa</taxon>
        <taxon>Placobranchoidea</taxon>
        <taxon>Plakobranchidae</taxon>
        <taxon>Elysia</taxon>
    </lineage>
</organism>
<feature type="region of interest" description="Disordered" evidence="1">
    <location>
        <begin position="83"/>
        <end position="114"/>
    </location>
</feature>
<reference evidence="3" key="1">
    <citation type="journal article" date="2023" name="G3 (Bethesda)">
        <title>A reference genome for the long-term kleptoplast-retaining sea slug Elysia crispata morphotype clarki.</title>
        <authorList>
            <person name="Eastman K.E."/>
            <person name="Pendleton A.L."/>
            <person name="Shaikh M.A."/>
            <person name="Suttiyut T."/>
            <person name="Ogas R."/>
            <person name="Tomko P."/>
            <person name="Gavelis G."/>
            <person name="Widhalm J.R."/>
            <person name="Wisecaver J.H."/>
        </authorList>
    </citation>
    <scope>NUCLEOTIDE SEQUENCE</scope>
    <source>
        <strain evidence="3">ECLA1</strain>
    </source>
</reference>
<dbReference type="AlphaFoldDB" id="A0AAE1E0Z1"/>
<protein>
    <submittedName>
        <fullName evidence="3">Uncharacterized protein</fullName>
    </submittedName>
</protein>
<keyword evidence="4" id="KW-1185">Reference proteome</keyword>
<evidence type="ECO:0000313" key="3">
    <source>
        <dbReference type="EMBL" id="KAK3788863.1"/>
    </source>
</evidence>
<evidence type="ECO:0000313" key="4">
    <source>
        <dbReference type="Proteomes" id="UP001283361"/>
    </source>
</evidence>
<comment type="caution">
    <text evidence="3">The sequence shown here is derived from an EMBL/GenBank/DDBJ whole genome shotgun (WGS) entry which is preliminary data.</text>
</comment>
<proteinExistence type="predicted"/>
<accession>A0AAE1E0Z1</accession>
<name>A0AAE1E0Z1_9GAST</name>
<feature type="chain" id="PRO_5042154956" evidence="2">
    <location>
        <begin position="18"/>
        <end position="114"/>
    </location>
</feature>
<evidence type="ECO:0000256" key="2">
    <source>
        <dbReference type="SAM" id="SignalP"/>
    </source>
</evidence>
<keyword evidence="2" id="KW-0732">Signal</keyword>